<dbReference type="EMBL" id="MN739950">
    <property type="protein sequence ID" value="QHT79615.1"/>
    <property type="molecule type" value="Genomic_DNA"/>
</dbReference>
<protein>
    <submittedName>
        <fullName evidence="3">Uncharacterized protein</fullName>
    </submittedName>
</protein>
<name>A0A6C0HHJ5_9ZZZZ</name>
<proteinExistence type="predicted"/>
<feature type="transmembrane region" description="Helical" evidence="2">
    <location>
        <begin position="192"/>
        <end position="219"/>
    </location>
</feature>
<keyword evidence="2" id="KW-0472">Membrane</keyword>
<sequence length="329" mass="37050">MSSAIDQRKNEKLKEENGKEKKSNWLAFGISVLQNFILTLLIGILGANFIFLSSSTTTFLETIIPKNRESYFKEKDMNNPYTADNRDASPPAATDTRNNGGGEYYIGSKQNNCNKGDKRSSTIGINIFDFKKSGTWPYNLRDPNVGPINYIQKFLNWILETMYGAYSINRDFLQSWLSIFSKKNSGFISNDAFIMFIIAPLTLIASPIALVFGFFSSLFSSFFIGYTKDKGDIPGYGWIWALIGIFFGYTWVLTSSISIFQFIQYIVFFTILPLLKNFNKIKNILHCNVTTLGLLFGALVCGSALSLLDNTTSIVMAVVYILLAIKTLW</sequence>
<evidence type="ECO:0000313" key="3">
    <source>
        <dbReference type="EMBL" id="QHT79615.1"/>
    </source>
</evidence>
<reference evidence="3" key="1">
    <citation type="journal article" date="2020" name="Nature">
        <title>Giant virus diversity and host interactions through global metagenomics.</title>
        <authorList>
            <person name="Schulz F."/>
            <person name="Roux S."/>
            <person name="Paez-Espino D."/>
            <person name="Jungbluth S."/>
            <person name="Walsh D.A."/>
            <person name="Denef V.J."/>
            <person name="McMahon K.D."/>
            <person name="Konstantinidis K.T."/>
            <person name="Eloe-Fadrosh E.A."/>
            <person name="Kyrpides N.C."/>
            <person name="Woyke T."/>
        </authorList>
    </citation>
    <scope>NUCLEOTIDE SEQUENCE</scope>
    <source>
        <strain evidence="3">GVMAG-M-3300023184-101</strain>
    </source>
</reference>
<organism evidence="3">
    <name type="scientific">viral metagenome</name>
    <dbReference type="NCBI Taxonomy" id="1070528"/>
    <lineage>
        <taxon>unclassified sequences</taxon>
        <taxon>metagenomes</taxon>
        <taxon>organismal metagenomes</taxon>
    </lineage>
</organism>
<feature type="region of interest" description="Disordered" evidence="1">
    <location>
        <begin position="76"/>
        <end position="101"/>
    </location>
</feature>
<keyword evidence="2" id="KW-0812">Transmembrane</keyword>
<evidence type="ECO:0000256" key="2">
    <source>
        <dbReference type="SAM" id="Phobius"/>
    </source>
</evidence>
<feature type="transmembrane region" description="Helical" evidence="2">
    <location>
        <begin position="239"/>
        <end position="272"/>
    </location>
</feature>
<evidence type="ECO:0000256" key="1">
    <source>
        <dbReference type="SAM" id="MobiDB-lite"/>
    </source>
</evidence>
<accession>A0A6C0HHJ5</accession>
<dbReference type="AlphaFoldDB" id="A0A6C0HHJ5"/>
<feature type="transmembrane region" description="Helical" evidence="2">
    <location>
        <begin position="311"/>
        <end position="328"/>
    </location>
</feature>
<feature type="transmembrane region" description="Helical" evidence="2">
    <location>
        <begin position="25"/>
        <end position="51"/>
    </location>
</feature>
<keyword evidence="2" id="KW-1133">Transmembrane helix</keyword>
<feature type="transmembrane region" description="Helical" evidence="2">
    <location>
        <begin position="284"/>
        <end position="305"/>
    </location>
</feature>